<protein>
    <submittedName>
        <fullName evidence="1">N-formylglutamate amidohydrolase</fullName>
    </submittedName>
</protein>
<evidence type="ECO:0000313" key="2">
    <source>
        <dbReference type="Proteomes" id="UP001165667"/>
    </source>
</evidence>
<comment type="caution">
    <text evidence="1">The sequence shown here is derived from an EMBL/GenBank/DDBJ whole genome shotgun (WGS) entry which is preliminary data.</text>
</comment>
<reference evidence="1" key="1">
    <citation type="submission" date="2022-05" db="EMBL/GenBank/DDBJ databases">
        <authorList>
            <person name="Pankratov T."/>
        </authorList>
    </citation>
    <scope>NUCLEOTIDE SEQUENCE</scope>
    <source>
        <strain evidence="1">BP6-180914</strain>
    </source>
</reference>
<accession>A0AA41YW39</accession>
<dbReference type="Gene3D" id="3.40.630.40">
    <property type="entry name" value="Zn-dependent exopeptidases"/>
    <property type="match status" value="1"/>
</dbReference>
<sequence>MNPGEPELDPPFEVVEPVGQRSNVVLSSPHSGDVYPDRFIASARLDRQSLRRSEDAFVDSLFRGGVDCGAPLLRARFPRAFLDVNREPYELDPRMFDGRLPPFANTRSPRVAGGLGTIARVVGEAQEIYARRLSVDEAIVRIDTLYKPYHARLRQLIEEAQHQHGTALLIDCHSMPSSIVSTNMGGTHDDKVRADVVLGDRYGTSCDRRVVDVAEATLKGFGYLVERNRPYAGGFITEHYGHPATHRHALQVEINRNLYMEERTLRPTAGFATLAGHLAEMVARLTTAMMTDTRVAAE</sequence>
<dbReference type="EMBL" id="JAMOIM010000005">
    <property type="protein sequence ID" value="MCW6508385.1"/>
    <property type="molecule type" value="Genomic_DNA"/>
</dbReference>
<dbReference type="Proteomes" id="UP001165667">
    <property type="component" value="Unassembled WGS sequence"/>
</dbReference>
<dbReference type="AlphaFoldDB" id="A0AA41YW39"/>
<organism evidence="1 2">
    <name type="scientific">Lichenifustis flavocetrariae</name>
    <dbReference type="NCBI Taxonomy" id="2949735"/>
    <lineage>
        <taxon>Bacteria</taxon>
        <taxon>Pseudomonadati</taxon>
        <taxon>Pseudomonadota</taxon>
        <taxon>Alphaproteobacteria</taxon>
        <taxon>Hyphomicrobiales</taxon>
        <taxon>Lichenihabitantaceae</taxon>
        <taxon>Lichenifustis</taxon>
    </lineage>
</organism>
<evidence type="ECO:0000313" key="1">
    <source>
        <dbReference type="EMBL" id="MCW6508385.1"/>
    </source>
</evidence>
<dbReference type="SUPFAM" id="SSF53187">
    <property type="entry name" value="Zn-dependent exopeptidases"/>
    <property type="match status" value="1"/>
</dbReference>
<dbReference type="InterPro" id="IPR007709">
    <property type="entry name" value="N-FG_amidohydro"/>
</dbReference>
<proteinExistence type="predicted"/>
<dbReference type="Pfam" id="PF05013">
    <property type="entry name" value="FGase"/>
    <property type="match status" value="1"/>
</dbReference>
<dbReference type="RefSeq" id="WP_282584748.1">
    <property type="nucleotide sequence ID" value="NZ_JAMOIM010000005.1"/>
</dbReference>
<gene>
    <name evidence="1" type="ORF">M8523_10160</name>
</gene>
<keyword evidence="2" id="KW-1185">Reference proteome</keyword>
<name>A0AA41YW39_9HYPH</name>